<dbReference type="SUPFAM" id="SSF52172">
    <property type="entry name" value="CheY-like"/>
    <property type="match status" value="1"/>
</dbReference>
<evidence type="ECO:0000259" key="7">
    <source>
        <dbReference type="PROSITE" id="PS51755"/>
    </source>
</evidence>
<keyword evidence="9" id="KW-1185">Reference proteome</keyword>
<dbReference type="SMART" id="SM00448">
    <property type="entry name" value="REC"/>
    <property type="match status" value="1"/>
</dbReference>
<dbReference type="PROSITE" id="PS51755">
    <property type="entry name" value="OMPR_PHOB"/>
    <property type="match status" value="1"/>
</dbReference>
<dbReference type="InterPro" id="IPR001867">
    <property type="entry name" value="OmpR/PhoB-type_DNA-bd"/>
</dbReference>
<accession>A0A8T9SUJ4</accession>
<dbReference type="KEGG" id="haei:MUN82_00245"/>
<dbReference type="Gene3D" id="1.10.10.10">
    <property type="entry name" value="Winged helix-like DNA-binding domain superfamily/Winged helix DNA-binding domain"/>
    <property type="match status" value="1"/>
</dbReference>
<keyword evidence="2 5" id="KW-0238">DNA-binding</keyword>
<keyword evidence="4" id="KW-0597">Phosphoprotein</keyword>
<evidence type="ECO:0000256" key="2">
    <source>
        <dbReference type="ARBA" id="ARBA00023125"/>
    </source>
</evidence>
<dbReference type="InterPro" id="IPR001789">
    <property type="entry name" value="Sig_transdc_resp-reg_receiver"/>
</dbReference>
<name>A0A8T9SUJ4_9BACT</name>
<dbReference type="Proteomes" id="UP000829925">
    <property type="component" value="Chromosome"/>
</dbReference>
<gene>
    <name evidence="8" type="ORF">MUN82_00245</name>
</gene>
<proteinExistence type="predicted"/>
<evidence type="ECO:0000313" key="8">
    <source>
        <dbReference type="EMBL" id="UOR05545.1"/>
    </source>
</evidence>
<dbReference type="AlphaFoldDB" id="A0A8T9SUJ4"/>
<feature type="DNA-binding region" description="OmpR/PhoB-type" evidence="5">
    <location>
        <begin position="124"/>
        <end position="223"/>
    </location>
</feature>
<dbReference type="InterPro" id="IPR011006">
    <property type="entry name" value="CheY-like_superfamily"/>
</dbReference>
<organism evidence="8 9">
    <name type="scientific">Hymenobacter aerilatus</name>
    <dbReference type="NCBI Taxonomy" id="2932251"/>
    <lineage>
        <taxon>Bacteria</taxon>
        <taxon>Pseudomonadati</taxon>
        <taxon>Bacteroidota</taxon>
        <taxon>Cytophagia</taxon>
        <taxon>Cytophagales</taxon>
        <taxon>Hymenobacteraceae</taxon>
        <taxon>Hymenobacter</taxon>
    </lineage>
</organism>
<dbReference type="EMBL" id="CP095053">
    <property type="protein sequence ID" value="UOR05545.1"/>
    <property type="molecule type" value="Genomic_DNA"/>
</dbReference>
<dbReference type="InterPro" id="IPR036388">
    <property type="entry name" value="WH-like_DNA-bd_sf"/>
</dbReference>
<dbReference type="PANTHER" id="PTHR48111">
    <property type="entry name" value="REGULATOR OF RPOS"/>
    <property type="match status" value="1"/>
</dbReference>
<dbReference type="GO" id="GO:0005829">
    <property type="term" value="C:cytosol"/>
    <property type="evidence" value="ECO:0007669"/>
    <property type="project" value="TreeGrafter"/>
</dbReference>
<evidence type="ECO:0000259" key="6">
    <source>
        <dbReference type="PROSITE" id="PS50110"/>
    </source>
</evidence>
<reference evidence="8 9" key="1">
    <citation type="submission" date="2022-04" db="EMBL/GenBank/DDBJ databases">
        <title>Hymenobacter sp. isolated from the air.</title>
        <authorList>
            <person name="Won M."/>
            <person name="Lee C.-M."/>
            <person name="Woen H.-Y."/>
            <person name="Kwon S.-W."/>
        </authorList>
    </citation>
    <scope>NUCLEOTIDE SEQUENCE [LARGE SCALE GENOMIC DNA]</scope>
    <source>
        <strain evidence="9">5413 J-13</strain>
    </source>
</reference>
<dbReference type="RefSeq" id="WP_245093815.1">
    <property type="nucleotide sequence ID" value="NZ_CP095053.1"/>
</dbReference>
<dbReference type="GO" id="GO:0000976">
    <property type="term" value="F:transcription cis-regulatory region binding"/>
    <property type="evidence" value="ECO:0007669"/>
    <property type="project" value="TreeGrafter"/>
</dbReference>
<evidence type="ECO:0000313" key="9">
    <source>
        <dbReference type="Proteomes" id="UP000829925"/>
    </source>
</evidence>
<dbReference type="GO" id="GO:0000156">
    <property type="term" value="F:phosphorelay response regulator activity"/>
    <property type="evidence" value="ECO:0007669"/>
    <property type="project" value="TreeGrafter"/>
</dbReference>
<evidence type="ECO:0000256" key="4">
    <source>
        <dbReference type="PROSITE-ProRule" id="PRU00169"/>
    </source>
</evidence>
<feature type="modified residue" description="4-aspartylphosphate" evidence="4">
    <location>
        <position position="51"/>
    </location>
</feature>
<dbReference type="GO" id="GO:0032993">
    <property type="term" value="C:protein-DNA complex"/>
    <property type="evidence" value="ECO:0007669"/>
    <property type="project" value="TreeGrafter"/>
</dbReference>
<dbReference type="PROSITE" id="PS50110">
    <property type="entry name" value="RESPONSE_REGULATORY"/>
    <property type="match status" value="1"/>
</dbReference>
<sequence>MKILLVEDEHLLSTSMRTALEDEGFGCETALTFREAENKLVTKLFDLVVLDLNLPGGLGFDLFEYIKAMETRPGVLIISVRDSLTDKLRGLNLGADDYLVKPFHLDELLARVRSILRRRHPEEPSELILGNLSYQLDAQQASVDGEPLKLTPSQLRLLYYLLLNRKRVVSKESLSDYVLQENVDMVDSLDYLYTHIKNVRHKLKQAGCQVGIETVYGLGYTLQ</sequence>
<dbReference type="CDD" id="cd00383">
    <property type="entry name" value="trans_reg_C"/>
    <property type="match status" value="1"/>
</dbReference>
<dbReference type="Gene3D" id="3.40.50.2300">
    <property type="match status" value="1"/>
</dbReference>
<dbReference type="GO" id="GO:0006355">
    <property type="term" value="P:regulation of DNA-templated transcription"/>
    <property type="evidence" value="ECO:0007669"/>
    <property type="project" value="InterPro"/>
</dbReference>
<dbReference type="InterPro" id="IPR039420">
    <property type="entry name" value="WalR-like"/>
</dbReference>
<dbReference type="SMART" id="SM00862">
    <property type="entry name" value="Trans_reg_C"/>
    <property type="match status" value="1"/>
</dbReference>
<dbReference type="PANTHER" id="PTHR48111:SF67">
    <property type="entry name" value="TRANSCRIPTIONAL REGULATORY PROTEIN TCTD"/>
    <property type="match status" value="1"/>
</dbReference>
<dbReference type="Pfam" id="PF00072">
    <property type="entry name" value="Response_reg"/>
    <property type="match status" value="1"/>
</dbReference>
<keyword evidence="3" id="KW-0804">Transcription</keyword>
<evidence type="ECO:0000256" key="3">
    <source>
        <dbReference type="ARBA" id="ARBA00023163"/>
    </source>
</evidence>
<keyword evidence="1" id="KW-0805">Transcription regulation</keyword>
<dbReference type="Pfam" id="PF00486">
    <property type="entry name" value="Trans_reg_C"/>
    <property type="match status" value="1"/>
</dbReference>
<feature type="domain" description="OmpR/PhoB-type" evidence="7">
    <location>
        <begin position="124"/>
        <end position="223"/>
    </location>
</feature>
<protein>
    <submittedName>
        <fullName evidence="8">Response regulator transcription factor</fullName>
    </submittedName>
</protein>
<evidence type="ECO:0000256" key="5">
    <source>
        <dbReference type="PROSITE-ProRule" id="PRU01091"/>
    </source>
</evidence>
<evidence type="ECO:0000256" key="1">
    <source>
        <dbReference type="ARBA" id="ARBA00023015"/>
    </source>
</evidence>
<feature type="domain" description="Response regulatory" evidence="6">
    <location>
        <begin position="2"/>
        <end position="116"/>
    </location>
</feature>
<dbReference type="Gene3D" id="6.10.250.690">
    <property type="match status" value="1"/>
</dbReference>